<gene>
    <name evidence="1" type="ORF">Q8W23_08680</name>
</gene>
<accession>A0ABT9F4A9</accession>
<reference evidence="1 2" key="1">
    <citation type="submission" date="2023-07" db="EMBL/GenBank/DDBJ databases">
        <title>Genome content predicts the carbon catabolic preferences of heterotrophic bacteria.</title>
        <authorList>
            <person name="Gralka M."/>
        </authorList>
    </citation>
    <scope>NUCLEOTIDE SEQUENCE [LARGE SCALE GENOMIC DNA]</scope>
    <source>
        <strain evidence="1 2">4G03</strain>
    </source>
</reference>
<organism evidence="1 2">
    <name type="scientific">Tenacibaculum discolor</name>
    <dbReference type="NCBI Taxonomy" id="361581"/>
    <lineage>
        <taxon>Bacteria</taxon>
        <taxon>Pseudomonadati</taxon>
        <taxon>Bacteroidota</taxon>
        <taxon>Flavobacteriia</taxon>
        <taxon>Flavobacteriales</taxon>
        <taxon>Flavobacteriaceae</taxon>
        <taxon>Tenacibaculum</taxon>
    </lineage>
</organism>
<protein>
    <recommendedName>
        <fullName evidence="3">AbiEii toxin of type IV toxin-antitoxin system</fullName>
    </recommendedName>
</protein>
<proteinExistence type="predicted"/>
<name>A0ABT9F4A9_9FLAO</name>
<evidence type="ECO:0008006" key="3">
    <source>
        <dbReference type="Google" id="ProtNLM"/>
    </source>
</evidence>
<dbReference type="EMBL" id="JAUYVU010000006">
    <property type="protein sequence ID" value="MDP2541545.1"/>
    <property type="molecule type" value="Genomic_DNA"/>
</dbReference>
<keyword evidence="2" id="KW-1185">Reference proteome</keyword>
<evidence type="ECO:0000313" key="1">
    <source>
        <dbReference type="EMBL" id="MDP2541545.1"/>
    </source>
</evidence>
<dbReference type="RefSeq" id="WP_201796531.1">
    <property type="nucleotide sequence ID" value="NZ_JAUYVU010000006.1"/>
</dbReference>
<sequence>MIVTHNPNLAVVSDSEQVIYVSIDKKNKYKFSFLSGGIESPEINKKIVDVLEGTMPAFDKRKLKYYS</sequence>
<evidence type="ECO:0000313" key="2">
    <source>
        <dbReference type="Proteomes" id="UP001242342"/>
    </source>
</evidence>
<comment type="caution">
    <text evidence="1">The sequence shown here is derived from an EMBL/GenBank/DDBJ whole genome shotgun (WGS) entry which is preliminary data.</text>
</comment>
<dbReference type="Proteomes" id="UP001242342">
    <property type="component" value="Unassembled WGS sequence"/>
</dbReference>